<dbReference type="Proteomes" id="UP000198504">
    <property type="component" value="Unassembled WGS sequence"/>
</dbReference>
<keyword evidence="2" id="KW-1133">Transmembrane helix</keyword>
<keyword evidence="4" id="KW-1185">Reference proteome</keyword>
<feature type="transmembrane region" description="Helical" evidence="2">
    <location>
        <begin position="42"/>
        <end position="65"/>
    </location>
</feature>
<organism evidence="3 4">
    <name type="scientific">Microlunatus flavus</name>
    <dbReference type="NCBI Taxonomy" id="1036181"/>
    <lineage>
        <taxon>Bacteria</taxon>
        <taxon>Bacillati</taxon>
        <taxon>Actinomycetota</taxon>
        <taxon>Actinomycetes</taxon>
        <taxon>Propionibacteriales</taxon>
        <taxon>Propionibacteriaceae</taxon>
        <taxon>Microlunatus</taxon>
    </lineage>
</organism>
<keyword evidence="2" id="KW-0472">Membrane</keyword>
<dbReference type="STRING" id="1036181.SAMN05421756_104304"/>
<reference evidence="4" key="1">
    <citation type="submission" date="2016-10" db="EMBL/GenBank/DDBJ databases">
        <authorList>
            <person name="Varghese N."/>
            <person name="Submissions S."/>
        </authorList>
    </citation>
    <scope>NUCLEOTIDE SEQUENCE [LARGE SCALE GENOMIC DNA]</scope>
    <source>
        <strain evidence="4">CGMCC 4.6856</strain>
    </source>
</reference>
<dbReference type="RefSeq" id="WP_091180497.1">
    <property type="nucleotide sequence ID" value="NZ_FOFA01000004.1"/>
</dbReference>
<evidence type="ECO:0000313" key="4">
    <source>
        <dbReference type="Proteomes" id="UP000198504"/>
    </source>
</evidence>
<evidence type="ECO:0000256" key="2">
    <source>
        <dbReference type="SAM" id="Phobius"/>
    </source>
</evidence>
<proteinExistence type="predicted"/>
<feature type="region of interest" description="Disordered" evidence="1">
    <location>
        <begin position="1"/>
        <end position="33"/>
    </location>
</feature>
<feature type="compositionally biased region" description="Pro residues" evidence="1">
    <location>
        <begin position="1"/>
        <end position="11"/>
    </location>
</feature>
<gene>
    <name evidence="3" type="ORF">SAMN05421756_104304</name>
</gene>
<keyword evidence="2" id="KW-0812">Transmembrane</keyword>
<sequence>MAPTERPPAPDHAPQQADVVAPGQEPLTADLDTRTPRVSTRALVYAVGVLALLVVVAGVVAFVMLHQPRLTPLPLPSVSSIA</sequence>
<evidence type="ECO:0000313" key="3">
    <source>
        <dbReference type="EMBL" id="SEQ63113.1"/>
    </source>
</evidence>
<dbReference type="AlphaFoldDB" id="A0A1H9HLB2"/>
<name>A0A1H9HLB2_9ACTN</name>
<accession>A0A1H9HLB2</accession>
<dbReference type="EMBL" id="FOFA01000004">
    <property type="protein sequence ID" value="SEQ63113.1"/>
    <property type="molecule type" value="Genomic_DNA"/>
</dbReference>
<evidence type="ECO:0000256" key="1">
    <source>
        <dbReference type="SAM" id="MobiDB-lite"/>
    </source>
</evidence>
<protein>
    <submittedName>
        <fullName evidence="3">Uncharacterized protein</fullName>
    </submittedName>
</protein>